<evidence type="ECO:0000313" key="3">
    <source>
        <dbReference type="Proteomes" id="UP000800038"/>
    </source>
</evidence>
<organism evidence="2 3">
    <name type="scientific">Clathrospora elynae</name>
    <dbReference type="NCBI Taxonomy" id="706981"/>
    <lineage>
        <taxon>Eukaryota</taxon>
        <taxon>Fungi</taxon>
        <taxon>Dikarya</taxon>
        <taxon>Ascomycota</taxon>
        <taxon>Pezizomycotina</taxon>
        <taxon>Dothideomycetes</taxon>
        <taxon>Pleosporomycetidae</taxon>
        <taxon>Pleosporales</taxon>
        <taxon>Diademaceae</taxon>
        <taxon>Clathrospora</taxon>
    </lineage>
</organism>
<accession>A0A6A5SD26</accession>
<dbReference type="EMBL" id="ML976124">
    <property type="protein sequence ID" value="KAF1937812.1"/>
    <property type="molecule type" value="Genomic_DNA"/>
</dbReference>
<proteinExistence type="predicted"/>
<gene>
    <name evidence="2" type="ORF">EJ02DRAFT_411566</name>
</gene>
<protein>
    <submittedName>
        <fullName evidence="2">Uncharacterized protein</fullName>
    </submittedName>
</protein>
<reference evidence="2" key="1">
    <citation type="journal article" date="2020" name="Stud. Mycol.">
        <title>101 Dothideomycetes genomes: a test case for predicting lifestyles and emergence of pathogens.</title>
        <authorList>
            <person name="Haridas S."/>
            <person name="Albert R."/>
            <person name="Binder M."/>
            <person name="Bloem J."/>
            <person name="Labutti K."/>
            <person name="Salamov A."/>
            <person name="Andreopoulos B."/>
            <person name="Baker S."/>
            <person name="Barry K."/>
            <person name="Bills G."/>
            <person name="Bluhm B."/>
            <person name="Cannon C."/>
            <person name="Castanera R."/>
            <person name="Culley D."/>
            <person name="Daum C."/>
            <person name="Ezra D."/>
            <person name="Gonzalez J."/>
            <person name="Henrissat B."/>
            <person name="Kuo A."/>
            <person name="Liang C."/>
            <person name="Lipzen A."/>
            <person name="Lutzoni F."/>
            <person name="Magnuson J."/>
            <person name="Mondo S."/>
            <person name="Nolan M."/>
            <person name="Ohm R."/>
            <person name="Pangilinan J."/>
            <person name="Park H.-J."/>
            <person name="Ramirez L."/>
            <person name="Alfaro M."/>
            <person name="Sun H."/>
            <person name="Tritt A."/>
            <person name="Yoshinaga Y."/>
            <person name="Zwiers L.-H."/>
            <person name="Turgeon B."/>
            <person name="Goodwin S."/>
            <person name="Spatafora J."/>
            <person name="Crous P."/>
            <person name="Grigoriev I."/>
        </authorList>
    </citation>
    <scope>NUCLEOTIDE SEQUENCE</scope>
    <source>
        <strain evidence="2">CBS 161.51</strain>
    </source>
</reference>
<keyword evidence="3" id="KW-1185">Reference proteome</keyword>
<name>A0A6A5SD26_9PLEO</name>
<feature type="chain" id="PRO_5025627875" evidence="1">
    <location>
        <begin position="18"/>
        <end position="175"/>
    </location>
</feature>
<feature type="signal peptide" evidence="1">
    <location>
        <begin position="1"/>
        <end position="17"/>
    </location>
</feature>
<dbReference type="OrthoDB" id="3223416at2759"/>
<sequence>MHPPTIALLSLLPSILAQTPPPSNLTYLTAPALVTTPQNLTTIQCWRLTTPFRTSTTPGTSGTQAVTIANITNLAYTILPPRYDGGLHTAPAPQIVHYLSGLAHITLPQDPTLSLYLVGGKGGLLFAADTTGLGHITRYPSDQATVALLAPFEGGEVPGYEVIREGPCEGVQTFV</sequence>
<dbReference type="Proteomes" id="UP000800038">
    <property type="component" value="Unassembled WGS sequence"/>
</dbReference>
<keyword evidence="1" id="KW-0732">Signal</keyword>
<dbReference type="AlphaFoldDB" id="A0A6A5SD26"/>
<evidence type="ECO:0000313" key="2">
    <source>
        <dbReference type="EMBL" id="KAF1937812.1"/>
    </source>
</evidence>
<evidence type="ECO:0000256" key="1">
    <source>
        <dbReference type="SAM" id="SignalP"/>
    </source>
</evidence>